<sequence length="159" mass="17813">AFLVFFFLIPMGSYAQGEKVNFSGEWSFNESKSNLGEGRFRGASSKLTIKQEGNNLTIERLRTGRDGQEMKSTEKMTLDGKESENTAGRGTRKLAVTWSDDGKTLTIKSTMAFERDGETMEMKSTELWKLTDGGKILSIESSFSTQMGERKATFVYDKN</sequence>
<evidence type="ECO:0000256" key="1">
    <source>
        <dbReference type="SAM" id="MobiDB-lite"/>
    </source>
</evidence>
<feature type="region of interest" description="Disordered" evidence="1">
    <location>
        <begin position="64"/>
        <end position="90"/>
    </location>
</feature>
<dbReference type="SUPFAM" id="SSF50814">
    <property type="entry name" value="Lipocalins"/>
    <property type="match status" value="1"/>
</dbReference>
<proteinExistence type="predicted"/>
<feature type="compositionally biased region" description="Basic and acidic residues" evidence="1">
    <location>
        <begin position="64"/>
        <end position="84"/>
    </location>
</feature>
<comment type="caution">
    <text evidence="2">The sequence shown here is derived from an EMBL/GenBank/DDBJ whole genome shotgun (WGS) entry which is preliminary data.</text>
</comment>
<name>X1IDM5_9ZZZZ</name>
<dbReference type="AlphaFoldDB" id="X1IDM5"/>
<evidence type="ECO:0008006" key="3">
    <source>
        <dbReference type="Google" id="ProtNLM"/>
    </source>
</evidence>
<dbReference type="InterPro" id="IPR012674">
    <property type="entry name" value="Calycin"/>
</dbReference>
<reference evidence="2" key="1">
    <citation type="journal article" date="2014" name="Front. Microbiol.">
        <title>High frequency of phylogenetically diverse reductive dehalogenase-homologous genes in deep subseafloor sedimentary metagenomes.</title>
        <authorList>
            <person name="Kawai M."/>
            <person name="Futagami T."/>
            <person name="Toyoda A."/>
            <person name="Takaki Y."/>
            <person name="Nishi S."/>
            <person name="Hori S."/>
            <person name="Arai W."/>
            <person name="Tsubouchi T."/>
            <person name="Morono Y."/>
            <person name="Uchiyama I."/>
            <person name="Ito T."/>
            <person name="Fujiyama A."/>
            <person name="Inagaki F."/>
            <person name="Takami H."/>
        </authorList>
    </citation>
    <scope>NUCLEOTIDE SEQUENCE</scope>
    <source>
        <strain evidence="2">Expedition CK06-06</strain>
    </source>
</reference>
<gene>
    <name evidence="2" type="ORF">S03H2_55464</name>
</gene>
<organism evidence="2">
    <name type="scientific">marine sediment metagenome</name>
    <dbReference type="NCBI Taxonomy" id="412755"/>
    <lineage>
        <taxon>unclassified sequences</taxon>
        <taxon>metagenomes</taxon>
        <taxon>ecological metagenomes</taxon>
    </lineage>
</organism>
<protein>
    <recommendedName>
        <fullName evidence="3">Lipocalin-like domain-containing protein</fullName>
    </recommendedName>
</protein>
<dbReference type="EMBL" id="BARU01035424">
    <property type="protein sequence ID" value="GAH80481.1"/>
    <property type="molecule type" value="Genomic_DNA"/>
</dbReference>
<evidence type="ECO:0000313" key="2">
    <source>
        <dbReference type="EMBL" id="GAH80481.1"/>
    </source>
</evidence>
<feature type="non-terminal residue" evidence="2">
    <location>
        <position position="1"/>
    </location>
</feature>
<accession>X1IDM5</accession>